<organism evidence="2 3">
    <name type="scientific">Nocardioides massiliensis</name>
    <dbReference type="NCBI Taxonomy" id="1325935"/>
    <lineage>
        <taxon>Bacteria</taxon>
        <taxon>Bacillati</taxon>
        <taxon>Actinomycetota</taxon>
        <taxon>Actinomycetes</taxon>
        <taxon>Propionibacteriales</taxon>
        <taxon>Nocardioidaceae</taxon>
        <taxon>Nocardioides</taxon>
    </lineage>
</organism>
<accession>A0ABT9NUD6</accession>
<reference evidence="2 3" key="1">
    <citation type="submission" date="2023-07" db="EMBL/GenBank/DDBJ databases">
        <title>Sequencing the genomes of 1000 actinobacteria strains.</title>
        <authorList>
            <person name="Klenk H.-P."/>
        </authorList>
    </citation>
    <scope>NUCLEOTIDE SEQUENCE [LARGE SCALE GENOMIC DNA]</scope>
    <source>
        <strain evidence="2 3">GD13</strain>
    </source>
</reference>
<keyword evidence="3" id="KW-1185">Reference proteome</keyword>
<proteinExistence type="predicted"/>
<sequence length="231" mass="25648">MFRKWPSSTSAARLHKAASKAWPEYRDEVVATLAASPSDAVLFAHVTLNDPEFAWNLAHSLALDSDHSIDIERCRRSVEDARRSSELEGSRSSDATRADQEAFVRGEIDERQLGGRVRARYRLVWSEQAELIENALRRGDDRFRVIDGFRSLILRGVVTRALGILELVAPTTERAELPEARTELRSSSALDGVVPTLRRRPQPLMSEQGGQCLTRGVVGQDESGVRVGVDG</sequence>
<evidence type="ECO:0000313" key="2">
    <source>
        <dbReference type="EMBL" id="MDP9824051.1"/>
    </source>
</evidence>
<feature type="domain" description="Antitoxin VbhA" evidence="1">
    <location>
        <begin position="75"/>
        <end position="120"/>
    </location>
</feature>
<dbReference type="InterPro" id="IPR041535">
    <property type="entry name" value="VbhA"/>
</dbReference>
<gene>
    <name evidence="2" type="ORF">J2S59_003860</name>
</gene>
<dbReference type="Gene3D" id="1.10.8.1050">
    <property type="entry name" value="Antitoxin VbhA-like"/>
    <property type="match status" value="1"/>
</dbReference>
<dbReference type="InterPro" id="IPR043038">
    <property type="entry name" value="VbhA_sf"/>
</dbReference>
<dbReference type="CDD" id="cd11586">
    <property type="entry name" value="VbhA_like"/>
    <property type="match status" value="1"/>
</dbReference>
<dbReference type="Proteomes" id="UP001240447">
    <property type="component" value="Unassembled WGS sequence"/>
</dbReference>
<dbReference type="Pfam" id="PF18495">
    <property type="entry name" value="VbhA"/>
    <property type="match status" value="1"/>
</dbReference>
<dbReference type="EMBL" id="JAUSQM010000001">
    <property type="protein sequence ID" value="MDP9824051.1"/>
    <property type="molecule type" value="Genomic_DNA"/>
</dbReference>
<name>A0ABT9NUD6_9ACTN</name>
<evidence type="ECO:0000313" key="3">
    <source>
        <dbReference type="Proteomes" id="UP001240447"/>
    </source>
</evidence>
<comment type="caution">
    <text evidence="2">The sequence shown here is derived from an EMBL/GenBank/DDBJ whole genome shotgun (WGS) entry which is preliminary data.</text>
</comment>
<evidence type="ECO:0000259" key="1">
    <source>
        <dbReference type="Pfam" id="PF18495"/>
    </source>
</evidence>
<protein>
    <recommendedName>
        <fullName evidence="1">Antitoxin VbhA domain-containing protein</fullName>
    </recommendedName>
</protein>
<dbReference type="InterPro" id="IPR033788">
    <property type="entry name" value="VbhA-like"/>
</dbReference>